<evidence type="ECO:0008006" key="3">
    <source>
        <dbReference type="Google" id="ProtNLM"/>
    </source>
</evidence>
<organism evidence="1 2">
    <name type="scientific">Aminobacter aminovorans</name>
    <name type="common">Chelatobacter heintzii</name>
    <dbReference type="NCBI Taxonomy" id="83263"/>
    <lineage>
        <taxon>Bacteria</taxon>
        <taxon>Pseudomonadati</taxon>
        <taxon>Pseudomonadota</taxon>
        <taxon>Alphaproteobacteria</taxon>
        <taxon>Hyphomicrobiales</taxon>
        <taxon>Phyllobacteriaceae</taxon>
        <taxon>Aminobacter</taxon>
    </lineage>
</organism>
<dbReference type="EMBL" id="UFSM01000001">
    <property type="protein sequence ID" value="SUU89487.1"/>
    <property type="molecule type" value="Genomic_DNA"/>
</dbReference>
<proteinExistence type="predicted"/>
<sequence>MSMMSTIGRFGAAIQSARRAARSERMLNRLPPEIQKDIGWPTPEHGRRHATLALYMSPDR</sequence>
<dbReference type="OrthoDB" id="8085955at2"/>
<evidence type="ECO:0000313" key="1">
    <source>
        <dbReference type="EMBL" id="SUU89487.1"/>
    </source>
</evidence>
<name>A0A380WKG9_AMIAI</name>
<gene>
    <name evidence="1" type="ORF">NCTC10684_02728</name>
</gene>
<protein>
    <recommendedName>
        <fullName evidence="3">DUF1127 domain-containing protein</fullName>
    </recommendedName>
</protein>
<reference evidence="1 2" key="1">
    <citation type="submission" date="2018-06" db="EMBL/GenBank/DDBJ databases">
        <authorList>
            <consortium name="Pathogen Informatics"/>
            <person name="Doyle S."/>
        </authorList>
    </citation>
    <scope>NUCLEOTIDE SEQUENCE [LARGE SCALE GENOMIC DNA]</scope>
    <source>
        <strain evidence="1 2">NCTC10684</strain>
    </source>
</reference>
<dbReference type="AlphaFoldDB" id="A0A380WKG9"/>
<accession>A0A380WKG9</accession>
<dbReference type="RefSeq" id="WP_115731644.1">
    <property type="nucleotide sequence ID" value="NZ_BAAAVY010000002.1"/>
</dbReference>
<dbReference type="Proteomes" id="UP000254701">
    <property type="component" value="Unassembled WGS sequence"/>
</dbReference>
<evidence type="ECO:0000313" key="2">
    <source>
        <dbReference type="Proteomes" id="UP000254701"/>
    </source>
</evidence>